<comment type="caution">
    <text evidence="2">The sequence shown here is derived from an EMBL/GenBank/DDBJ whole genome shotgun (WGS) entry which is preliminary data.</text>
</comment>
<keyword evidence="3" id="KW-1185">Reference proteome</keyword>
<dbReference type="EMBL" id="RDQH01000334">
    <property type="protein sequence ID" value="RXH92332.1"/>
    <property type="molecule type" value="Genomic_DNA"/>
</dbReference>
<accession>A0A498JF02</accession>
<reference evidence="2 3" key="1">
    <citation type="submission" date="2018-10" db="EMBL/GenBank/DDBJ databases">
        <title>A high-quality apple genome assembly.</title>
        <authorList>
            <person name="Hu J."/>
        </authorList>
    </citation>
    <scope>NUCLEOTIDE SEQUENCE [LARGE SCALE GENOMIC DNA]</scope>
    <source>
        <strain evidence="3">cv. HFTH1</strain>
        <tissue evidence="2">Young leaf</tissue>
    </source>
</reference>
<keyword evidence="1" id="KW-1133">Transmembrane helix</keyword>
<proteinExistence type="predicted"/>
<dbReference type="Proteomes" id="UP000290289">
    <property type="component" value="Chromosome 8"/>
</dbReference>
<keyword evidence="1" id="KW-0472">Membrane</keyword>
<evidence type="ECO:0000313" key="3">
    <source>
        <dbReference type="Proteomes" id="UP000290289"/>
    </source>
</evidence>
<protein>
    <submittedName>
        <fullName evidence="2">Uncharacterized protein</fullName>
    </submittedName>
</protein>
<dbReference type="AlphaFoldDB" id="A0A498JF02"/>
<sequence length="69" mass="8293">MHGESIRRRTERRKNRVRVETLVLGIQPHSEEQYLSVNVGRILPNLVNFSMSLFLVFYYVQLWVCILMR</sequence>
<organism evidence="2 3">
    <name type="scientific">Malus domestica</name>
    <name type="common">Apple</name>
    <name type="synonym">Pyrus malus</name>
    <dbReference type="NCBI Taxonomy" id="3750"/>
    <lineage>
        <taxon>Eukaryota</taxon>
        <taxon>Viridiplantae</taxon>
        <taxon>Streptophyta</taxon>
        <taxon>Embryophyta</taxon>
        <taxon>Tracheophyta</taxon>
        <taxon>Spermatophyta</taxon>
        <taxon>Magnoliopsida</taxon>
        <taxon>eudicotyledons</taxon>
        <taxon>Gunneridae</taxon>
        <taxon>Pentapetalae</taxon>
        <taxon>rosids</taxon>
        <taxon>fabids</taxon>
        <taxon>Rosales</taxon>
        <taxon>Rosaceae</taxon>
        <taxon>Amygdaloideae</taxon>
        <taxon>Maleae</taxon>
        <taxon>Malus</taxon>
    </lineage>
</organism>
<gene>
    <name evidence="2" type="ORF">DVH24_033228</name>
</gene>
<feature type="transmembrane region" description="Helical" evidence="1">
    <location>
        <begin position="46"/>
        <end position="68"/>
    </location>
</feature>
<keyword evidence="1" id="KW-0812">Transmembrane</keyword>
<evidence type="ECO:0000313" key="2">
    <source>
        <dbReference type="EMBL" id="RXH92332.1"/>
    </source>
</evidence>
<name>A0A498JF02_MALDO</name>
<evidence type="ECO:0000256" key="1">
    <source>
        <dbReference type="SAM" id="Phobius"/>
    </source>
</evidence>